<gene>
    <name evidence="2" type="ORF">ACFQ1E_04355</name>
</gene>
<sequence>MAIASAEKCCIRYHIGEGMMRNRVLVTAGGSGIGLAIVDSFLASGASVHLCDVDADAVARAVATRPVTASVTDVSDSIQIADLAAHALSALGGIDTVVNNAGIGGARCPIEALSDEDWDRTLRTNLSSMFYVVRAFAPAMKAQRSGAIINISTTSVKTGLPERTPYVVAKAGVEALTSNLARELGPFNIRCNSLRPGSIENERGRALLAARAEREGLTYDAALAQRLAFISMRTKIDPSEIGDAAVFLASHAARHISGQCLSVCGNAEWE</sequence>
<dbReference type="InterPro" id="IPR036291">
    <property type="entry name" value="NAD(P)-bd_dom_sf"/>
</dbReference>
<dbReference type="PRINTS" id="PR00081">
    <property type="entry name" value="GDHRDH"/>
</dbReference>
<comment type="caution">
    <text evidence="2">The sequence shown here is derived from an EMBL/GenBank/DDBJ whole genome shotgun (WGS) entry which is preliminary data.</text>
</comment>
<dbReference type="CDD" id="cd05233">
    <property type="entry name" value="SDR_c"/>
    <property type="match status" value="1"/>
</dbReference>
<evidence type="ECO:0000313" key="3">
    <source>
        <dbReference type="Proteomes" id="UP001596977"/>
    </source>
</evidence>
<evidence type="ECO:0000256" key="1">
    <source>
        <dbReference type="ARBA" id="ARBA00006484"/>
    </source>
</evidence>
<protein>
    <submittedName>
        <fullName evidence="2">SDR family oxidoreductase</fullName>
    </submittedName>
</protein>
<evidence type="ECO:0000313" key="2">
    <source>
        <dbReference type="EMBL" id="MFD0945566.1"/>
    </source>
</evidence>
<accession>A0ABW3H273</accession>
<name>A0ABW3H273_9SPHN</name>
<reference evidence="3" key="1">
    <citation type="journal article" date="2019" name="Int. J. Syst. Evol. Microbiol.">
        <title>The Global Catalogue of Microorganisms (GCM) 10K type strain sequencing project: providing services to taxonomists for standard genome sequencing and annotation.</title>
        <authorList>
            <consortium name="The Broad Institute Genomics Platform"/>
            <consortium name="The Broad Institute Genome Sequencing Center for Infectious Disease"/>
            <person name="Wu L."/>
            <person name="Ma J."/>
        </authorList>
    </citation>
    <scope>NUCLEOTIDE SEQUENCE [LARGE SCALE GENOMIC DNA]</scope>
    <source>
        <strain evidence="3">CCUG 62982</strain>
    </source>
</reference>
<dbReference type="EMBL" id="JBHTJG010000001">
    <property type="protein sequence ID" value="MFD0945566.1"/>
    <property type="molecule type" value="Genomic_DNA"/>
</dbReference>
<dbReference type="PANTHER" id="PTHR42760">
    <property type="entry name" value="SHORT-CHAIN DEHYDROGENASES/REDUCTASES FAMILY MEMBER"/>
    <property type="match status" value="1"/>
</dbReference>
<organism evidence="2 3">
    <name type="scientific">Sphingomonas canadensis</name>
    <dbReference type="NCBI Taxonomy" id="1219257"/>
    <lineage>
        <taxon>Bacteria</taxon>
        <taxon>Pseudomonadati</taxon>
        <taxon>Pseudomonadota</taxon>
        <taxon>Alphaproteobacteria</taxon>
        <taxon>Sphingomonadales</taxon>
        <taxon>Sphingomonadaceae</taxon>
        <taxon>Sphingomonas</taxon>
    </lineage>
</organism>
<dbReference type="Proteomes" id="UP001596977">
    <property type="component" value="Unassembled WGS sequence"/>
</dbReference>
<keyword evidence="3" id="KW-1185">Reference proteome</keyword>
<dbReference type="Gene3D" id="3.40.50.720">
    <property type="entry name" value="NAD(P)-binding Rossmann-like Domain"/>
    <property type="match status" value="1"/>
</dbReference>
<dbReference type="Pfam" id="PF13561">
    <property type="entry name" value="adh_short_C2"/>
    <property type="match status" value="1"/>
</dbReference>
<dbReference type="InterPro" id="IPR002347">
    <property type="entry name" value="SDR_fam"/>
</dbReference>
<proteinExistence type="inferred from homology"/>
<dbReference type="SUPFAM" id="SSF51735">
    <property type="entry name" value="NAD(P)-binding Rossmann-fold domains"/>
    <property type="match status" value="1"/>
</dbReference>
<dbReference type="PANTHER" id="PTHR42760:SF40">
    <property type="entry name" value="3-OXOACYL-[ACYL-CARRIER-PROTEIN] REDUCTASE, CHLOROPLASTIC"/>
    <property type="match status" value="1"/>
</dbReference>
<comment type="similarity">
    <text evidence="1">Belongs to the short-chain dehydrogenases/reductases (SDR) family.</text>
</comment>
<dbReference type="PRINTS" id="PR00080">
    <property type="entry name" value="SDRFAMILY"/>
</dbReference>